<dbReference type="InterPro" id="IPR015867">
    <property type="entry name" value="N-reg_PII/ATP_PRibTrfase_C"/>
</dbReference>
<dbReference type="STRING" id="631362.Thi970DRAFT_02006"/>
<dbReference type="HOGENOM" id="CLU_156351_1_0_6"/>
<name>H8Z368_9GAMM</name>
<organism evidence="1 2">
    <name type="scientific">Thiorhodovibrio frisius</name>
    <dbReference type="NCBI Taxonomy" id="631362"/>
    <lineage>
        <taxon>Bacteria</taxon>
        <taxon>Pseudomonadati</taxon>
        <taxon>Pseudomonadota</taxon>
        <taxon>Gammaproteobacteria</taxon>
        <taxon>Chromatiales</taxon>
        <taxon>Chromatiaceae</taxon>
        <taxon>Thiorhodovibrio</taxon>
    </lineage>
</organism>
<dbReference type="InterPro" id="IPR021634">
    <property type="entry name" value="DUF3240"/>
</dbReference>
<dbReference type="Pfam" id="PF11582">
    <property type="entry name" value="DUF3240"/>
    <property type="match status" value="1"/>
</dbReference>
<reference evidence="1 2" key="2">
    <citation type="submission" date="2011-11" db="EMBL/GenBank/DDBJ databases">
        <authorList>
            <consortium name="US DOE Joint Genome Institute"/>
            <person name="Lucas S."/>
            <person name="Han J."/>
            <person name="Lapidus A."/>
            <person name="Cheng J.-F."/>
            <person name="Goodwin L."/>
            <person name="Pitluck S."/>
            <person name="Peters L."/>
            <person name="Ovchinnikova G."/>
            <person name="Zhang X."/>
            <person name="Detter J.C."/>
            <person name="Han C."/>
            <person name="Tapia R."/>
            <person name="Land M."/>
            <person name="Hauser L."/>
            <person name="Kyrpides N."/>
            <person name="Ivanova N."/>
            <person name="Pagani I."/>
            <person name="Vogl K."/>
            <person name="Liu Z."/>
            <person name="Overmann J."/>
            <person name="Frigaard N.-U."/>
            <person name="Bryant D."/>
            <person name="Woyke T."/>
        </authorList>
    </citation>
    <scope>NUCLEOTIDE SEQUENCE [LARGE SCALE GENOMIC DNA]</scope>
    <source>
        <strain evidence="1 2">970</strain>
    </source>
</reference>
<dbReference type="Proteomes" id="UP000002964">
    <property type="component" value="Unassembled WGS sequence"/>
</dbReference>
<dbReference type="eggNOG" id="ENOG5033HXW">
    <property type="taxonomic scope" value="Bacteria"/>
</dbReference>
<dbReference type="SUPFAM" id="SSF54913">
    <property type="entry name" value="GlnB-like"/>
    <property type="match status" value="1"/>
</dbReference>
<evidence type="ECO:0000313" key="1">
    <source>
        <dbReference type="EMBL" id="EIC21776.1"/>
    </source>
</evidence>
<dbReference type="Gene3D" id="3.30.70.120">
    <property type="match status" value="1"/>
</dbReference>
<dbReference type="EMBL" id="JH603169">
    <property type="protein sequence ID" value="EIC21776.1"/>
    <property type="molecule type" value="Genomic_DNA"/>
</dbReference>
<proteinExistence type="predicted"/>
<sequence length="122" mass="13486">MEPTDYGNIHNRYITLWKAKAVNSNALLSLIVAPEAEEAVAAWLLDDETIPGFSSTPIAGHGSSESSMTLAEQVAGRRRRVMFFTHLEQSVAERVLERLREDFPGADIHYWIAPVLVAGHLG</sequence>
<evidence type="ECO:0000313" key="2">
    <source>
        <dbReference type="Proteomes" id="UP000002964"/>
    </source>
</evidence>
<gene>
    <name evidence="1" type="ORF">Thi970DRAFT_02006</name>
</gene>
<dbReference type="AlphaFoldDB" id="H8Z368"/>
<protein>
    <recommendedName>
        <fullName evidence="3">DUF3240 domain-containing protein</fullName>
    </recommendedName>
</protein>
<evidence type="ECO:0008006" key="3">
    <source>
        <dbReference type="Google" id="ProtNLM"/>
    </source>
</evidence>
<accession>H8Z368</accession>
<dbReference type="InterPro" id="IPR011322">
    <property type="entry name" value="N-reg_PII-like_a/b"/>
</dbReference>
<keyword evidence="2" id="KW-1185">Reference proteome</keyword>
<reference evidence="2" key="1">
    <citation type="submission" date="2011-06" db="EMBL/GenBank/DDBJ databases">
        <authorList>
            <consortium name="US DOE Joint Genome Institute (JGI-PGF)"/>
            <person name="Lucas S."/>
            <person name="Han J."/>
            <person name="Lapidus A."/>
            <person name="Cheng J.-F."/>
            <person name="Goodwin L."/>
            <person name="Pitluck S."/>
            <person name="Peters L."/>
            <person name="Land M.L."/>
            <person name="Hauser L."/>
            <person name="Vogl K."/>
            <person name="Liu Z."/>
            <person name="Overmann J."/>
            <person name="Frigaard N.-U."/>
            <person name="Bryant D.A."/>
            <person name="Woyke T.J."/>
        </authorList>
    </citation>
    <scope>NUCLEOTIDE SEQUENCE [LARGE SCALE GENOMIC DNA]</scope>
    <source>
        <strain evidence="2">970</strain>
    </source>
</reference>